<dbReference type="EMBL" id="FSRL01000001">
    <property type="protein sequence ID" value="SIN98500.1"/>
    <property type="molecule type" value="Genomic_DNA"/>
</dbReference>
<sequence>MSRPPWSHVARAGTSLAKPAPNRSDETRIRDRKNRPPVPANPLTRRAVAVLAALAAGIGAVRAEPVGPSWSAPLLACTEALTLQSLAPVQNLPPAPFAFGLPDQKVYAFYSEDRALVLTLHQKGTEWTGCEIREAAPTRRGWRAHGEAWEQVLRAGFGAPPWSLVSWPLNPGYPFAGALQCLPGKPVLLVAPLLETNGSFRARVFFDPLVERDAHCPPG</sequence>
<evidence type="ECO:0000313" key="3">
    <source>
        <dbReference type="Proteomes" id="UP000184932"/>
    </source>
</evidence>
<dbReference type="AlphaFoldDB" id="A0A1N6FTD8"/>
<name>A0A1N6FTD8_9RHOB</name>
<evidence type="ECO:0000313" key="2">
    <source>
        <dbReference type="EMBL" id="SIN98500.1"/>
    </source>
</evidence>
<proteinExistence type="predicted"/>
<dbReference type="Proteomes" id="UP000184932">
    <property type="component" value="Unassembled WGS sequence"/>
</dbReference>
<evidence type="ECO:0000256" key="1">
    <source>
        <dbReference type="SAM" id="MobiDB-lite"/>
    </source>
</evidence>
<dbReference type="STRING" id="1217970.SAMN05444002_1940"/>
<gene>
    <name evidence="2" type="ORF">SAMN05444002_1940</name>
</gene>
<organism evidence="2 3">
    <name type="scientific">Vannielia litorea</name>
    <dbReference type="NCBI Taxonomy" id="1217970"/>
    <lineage>
        <taxon>Bacteria</taxon>
        <taxon>Pseudomonadati</taxon>
        <taxon>Pseudomonadota</taxon>
        <taxon>Alphaproteobacteria</taxon>
        <taxon>Rhodobacterales</taxon>
        <taxon>Paracoccaceae</taxon>
        <taxon>Vannielia</taxon>
    </lineage>
</organism>
<dbReference type="RefSeq" id="WP_175570447.1">
    <property type="nucleotide sequence ID" value="NZ_FSRL01000001.1"/>
</dbReference>
<accession>A0A1N6FTD8</accession>
<feature type="region of interest" description="Disordered" evidence="1">
    <location>
        <begin position="1"/>
        <end position="41"/>
    </location>
</feature>
<protein>
    <submittedName>
        <fullName evidence="2">Uncharacterized protein</fullName>
    </submittedName>
</protein>
<reference evidence="3" key="1">
    <citation type="submission" date="2016-11" db="EMBL/GenBank/DDBJ databases">
        <authorList>
            <person name="Varghese N."/>
            <person name="Submissions S."/>
        </authorList>
    </citation>
    <scope>NUCLEOTIDE SEQUENCE [LARGE SCALE GENOMIC DNA]</scope>
    <source>
        <strain evidence="3">DSM 29440</strain>
    </source>
</reference>
<keyword evidence="3" id="KW-1185">Reference proteome</keyword>